<feature type="transmembrane region" description="Helical" evidence="1">
    <location>
        <begin position="176"/>
        <end position="200"/>
    </location>
</feature>
<gene>
    <name evidence="2" type="ORF">Amac_106000</name>
</gene>
<protein>
    <recommendedName>
        <fullName evidence="4">ABC3 transporter permease protein domain-containing protein</fullName>
    </recommendedName>
</protein>
<name>A0A5M3X8I0_9ACTN</name>
<reference evidence="2 3" key="1">
    <citation type="submission" date="2019-10" db="EMBL/GenBank/DDBJ databases">
        <title>Whole genome shotgun sequence of Acrocarpospora macrocephala NBRC 16266.</title>
        <authorList>
            <person name="Ichikawa N."/>
            <person name="Kimura A."/>
            <person name="Kitahashi Y."/>
            <person name="Komaki H."/>
            <person name="Oguchi A."/>
        </authorList>
    </citation>
    <scope>NUCLEOTIDE SEQUENCE [LARGE SCALE GENOMIC DNA]</scope>
    <source>
        <strain evidence="2 3">NBRC 16266</strain>
    </source>
</reference>
<proteinExistence type="predicted"/>
<evidence type="ECO:0000313" key="2">
    <source>
        <dbReference type="EMBL" id="GES17002.1"/>
    </source>
</evidence>
<keyword evidence="1" id="KW-1133">Transmembrane helix</keyword>
<evidence type="ECO:0000256" key="1">
    <source>
        <dbReference type="SAM" id="Phobius"/>
    </source>
</evidence>
<feature type="transmembrane region" description="Helical" evidence="1">
    <location>
        <begin position="248"/>
        <end position="279"/>
    </location>
</feature>
<dbReference type="Proteomes" id="UP000331127">
    <property type="component" value="Unassembled WGS sequence"/>
</dbReference>
<feature type="transmembrane region" description="Helical" evidence="1">
    <location>
        <begin position="572"/>
        <end position="593"/>
    </location>
</feature>
<dbReference type="EMBL" id="BLAE01000131">
    <property type="protein sequence ID" value="GES17002.1"/>
    <property type="molecule type" value="Genomic_DNA"/>
</dbReference>
<feature type="transmembrane region" description="Helical" evidence="1">
    <location>
        <begin position="221"/>
        <end position="242"/>
    </location>
</feature>
<feature type="transmembrane region" description="Helical" evidence="1">
    <location>
        <begin position="614"/>
        <end position="634"/>
    </location>
</feature>
<feature type="transmembrane region" description="Helical" evidence="1">
    <location>
        <begin position="300"/>
        <end position="321"/>
    </location>
</feature>
<keyword evidence="3" id="KW-1185">Reference proteome</keyword>
<feature type="transmembrane region" description="Helical" evidence="1">
    <location>
        <begin position="7"/>
        <end position="26"/>
    </location>
</feature>
<feature type="transmembrane region" description="Helical" evidence="1">
    <location>
        <begin position="665"/>
        <end position="683"/>
    </location>
</feature>
<dbReference type="AlphaFoldDB" id="A0A5M3X8I0"/>
<evidence type="ECO:0000313" key="3">
    <source>
        <dbReference type="Proteomes" id="UP000331127"/>
    </source>
</evidence>
<dbReference type="OrthoDB" id="5125523at2"/>
<evidence type="ECO:0008006" key="4">
    <source>
        <dbReference type="Google" id="ProtNLM"/>
    </source>
</evidence>
<keyword evidence="1" id="KW-0812">Transmembrane</keyword>
<keyword evidence="1" id="KW-0472">Membrane</keyword>
<sequence length="698" mass="74653">MLHGAVKLAYAFLLAIAASVSFVVLWDRDGEIVLGANASVFVPEEDHEVAPMQVVQRVEEFASRERVAVARLVLDFREPFSAQHLYLATPSPHSAEAAWLTQGYPAFSGQMTTSVHPISEAASLDARGYYYVFGSAAAGERLLAELGELGLRGSMSRPLSPRELINDLRSTPIPEIVLAAILAAVAFIGVGVLLGARGYAVQRLHGRSYLRILGGDLRGLAGFWAGAAVIEAVMVLAFLAWYNGWAWISLYAVVAGILAAGCTAVAVAAHALALTLALGRRLPAALKGELPTKTAALGAYLIRVPVLLISLSLLATVVTAGEDISDRYDHERLYQRAGTATYIYLKGISGEAASADMAARVGGWLREADRDGQVLLAARAGMQDQDGNGSPDHEVMFVNDTFLDHQAVVDPRGGRYQGVSGSDPGTIRVIIPESLAGRARAIADDAVKQVTVGHPEQARAAGLTWHATLARKGQSVFGYGSAPGLRGINDQDNSMIDDPVLVVLPNGSIAMPVENYMAYATQGQLIFRNPDDVRAGIDKHGLHTYVAGIQPIREVFAQEKRALAGYLSLNLIAFWFAVCALVVTAVGICMIYVRKNSQLIFVRHISGWRFTATHRVLLAAESALAATLAGWVPFRVGQENMYLDALTVRGIPLPYPRTELTIGDIASGIALAALTAGVMLLVLHRFHRQIAREGASSA</sequence>
<comment type="caution">
    <text evidence="2">The sequence shown here is derived from an EMBL/GenBank/DDBJ whole genome shotgun (WGS) entry which is preliminary data.</text>
</comment>
<dbReference type="RefSeq" id="WP_155361980.1">
    <property type="nucleotide sequence ID" value="NZ_BAAAHL010000016.1"/>
</dbReference>
<organism evidence="2 3">
    <name type="scientific">Acrocarpospora macrocephala</name>
    <dbReference type="NCBI Taxonomy" id="150177"/>
    <lineage>
        <taxon>Bacteria</taxon>
        <taxon>Bacillati</taxon>
        <taxon>Actinomycetota</taxon>
        <taxon>Actinomycetes</taxon>
        <taxon>Streptosporangiales</taxon>
        <taxon>Streptosporangiaceae</taxon>
        <taxon>Acrocarpospora</taxon>
    </lineage>
</organism>
<accession>A0A5M3X8I0</accession>